<organism evidence="2 3">
    <name type="scientific">Salmonirosea aquatica</name>
    <dbReference type="NCBI Taxonomy" id="2654236"/>
    <lineage>
        <taxon>Bacteria</taxon>
        <taxon>Pseudomonadati</taxon>
        <taxon>Bacteroidota</taxon>
        <taxon>Cytophagia</taxon>
        <taxon>Cytophagales</taxon>
        <taxon>Spirosomataceae</taxon>
        <taxon>Salmonirosea</taxon>
    </lineage>
</organism>
<evidence type="ECO:0000313" key="3">
    <source>
        <dbReference type="Proteomes" id="UP000479293"/>
    </source>
</evidence>
<keyword evidence="1" id="KW-0472">Membrane</keyword>
<dbReference type="EMBL" id="WHLY01000002">
    <property type="protein sequence ID" value="MPR36560.1"/>
    <property type="molecule type" value="Genomic_DNA"/>
</dbReference>
<evidence type="ECO:0000313" key="2">
    <source>
        <dbReference type="EMBL" id="MPR36560.1"/>
    </source>
</evidence>
<name>A0A7C9BI75_9BACT</name>
<keyword evidence="3" id="KW-1185">Reference proteome</keyword>
<keyword evidence="1" id="KW-0812">Transmembrane</keyword>
<dbReference type="AlphaFoldDB" id="A0A7C9BI75"/>
<gene>
    <name evidence="2" type="ORF">GBK04_25270</name>
</gene>
<protein>
    <submittedName>
        <fullName evidence="2">Uncharacterized protein</fullName>
    </submittedName>
</protein>
<evidence type="ECO:0000256" key="1">
    <source>
        <dbReference type="SAM" id="Phobius"/>
    </source>
</evidence>
<comment type="caution">
    <text evidence="2">The sequence shown here is derived from an EMBL/GenBank/DDBJ whole genome shotgun (WGS) entry which is preliminary data.</text>
</comment>
<dbReference type="RefSeq" id="WP_152764576.1">
    <property type="nucleotide sequence ID" value="NZ_WHLY01000002.1"/>
</dbReference>
<feature type="transmembrane region" description="Helical" evidence="1">
    <location>
        <begin position="12"/>
        <end position="33"/>
    </location>
</feature>
<proteinExistence type="predicted"/>
<reference evidence="2 3" key="1">
    <citation type="submission" date="2019-10" db="EMBL/GenBank/DDBJ databases">
        <title>Draft Genome Sequence of Cytophagaceae sp. SJW1-29.</title>
        <authorList>
            <person name="Choi A."/>
        </authorList>
    </citation>
    <scope>NUCLEOTIDE SEQUENCE [LARGE SCALE GENOMIC DNA]</scope>
    <source>
        <strain evidence="2 3">SJW1-29</strain>
    </source>
</reference>
<keyword evidence="1" id="KW-1133">Transmembrane helix</keyword>
<sequence>MKPQESFFTRPLVLFTISFALTAITVSFIHMVWKGCQHESPQSKLETAAEKVIKARIESQTAHDAFLLKDAQVQQTKQAFDSLAHRIYGNEPGLAPQRDSLRAVIERSVQDSLRVRAARQHAALPKTQTPPS</sequence>
<dbReference type="Proteomes" id="UP000479293">
    <property type="component" value="Unassembled WGS sequence"/>
</dbReference>
<accession>A0A7C9BI75</accession>